<evidence type="ECO:0000313" key="3">
    <source>
        <dbReference type="EMBL" id="KAH0548848.1"/>
    </source>
</evidence>
<dbReference type="GO" id="GO:0008081">
    <property type="term" value="F:phosphoric diester hydrolase activity"/>
    <property type="evidence" value="ECO:0007669"/>
    <property type="project" value="InterPro"/>
</dbReference>
<dbReference type="CDD" id="cd08557">
    <property type="entry name" value="PI-PLCc_bacteria_like"/>
    <property type="match status" value="1"/>
</dbReference>
<dbReference type="SUPFAM" id="SSF51695">
    <property type="entry name" value="PLC-like phosphodiesterases"/>
    <property type="match status" value="1"/>
</dbReference>
<accession>A0AAV7IB07</accession>
<feature type="compositionally biased region" description="Acidic residues" evidence="1">
    <location>
        <begin position="482"/>
        <end position="501"/>
    </location>
</feature>
<keyword evidence="2" id="KW-0732">Signal</keyword>
<proteinExistence type="predicted"/>
<sequence>MWKLELFILILNLLTVNLIEGCSKKCREYYYESFTDLSEYITNFRDGRKLNNLAIAGTHDSVNCHIASHRTQDTDLSDQLVNGIRSFEFGLHVDESNKLKVHTNLHDLKMTFEEVIITIRAFLKKNPGEIVFSSLYSVNSSVTSFCPTLDDYLRANDDLLVQNWSLNDTIEMHRGKMLLVTIGDRAFSQCVKDLKPECRLSTQGRVSIFGEPKIQAKQRELRRSQEASFSEDYQCFISFLSGDYMDRTYEMAVKGTKQCDEPINHFMADYFDNSHRGLIILRGDFMTAELIKKVYHSNMIDRSTFIREKKDEDMHEKNKEWILLEDFVYLSYVSYQESFALKNGGKLTRGKDFTFIAWDQQTVNLDDIVLPYHLAITGARLKPWRRRRFRQPKGSQWFTVRNTPTPLPEYSQQSLASTEGNYTLPLFDLRPVSFTPSFPLGGVGIYLKHGEDYGEILALKVFNIDIRPHLDPVLSDEKLETYEDAYIPDDEDEDEDEDEDD</sequence>
<dbReference type="EMBL" id="JAHXZJ010001864">
    <property type="protein sequence ID" value="KAH0548848.1"/>
    <property type="molecule type" value="Genomic_DNA"/>
</dbReference>
<dbReference type="InterPro" id="IPR051057">
    <property type="entry name" value="PI-PLC_domain"/>
</dbReference>
<organism evidence="3 4">
    <name type="scientific">Cotesia glomerata</name>
    <name type="common">Lepidopteran parasitic wasp</name>
    <name type="synonym">Apanteles glomeratus</name>
    <dbReference type="NCBI Taxonomy" id="32391"/>
    <lineage>
        <taxon>Eukaryota</taxon>
        <taxon>Metazoa</taxon>
        <taxon>Ecdysozoa</taxon>
        <taxon>Arthropoda</taxon>
        <taxon>Hexapoda</taxon>
        <taxon>Insecta</taxon>
        <taxon>Pterygota</taxon>
        <taxon>Neoptera</taxon>
        <taxon>Endopterygota</taxon>
        <taxon>Hymenoptera</taxon>
        <taxon>Apocrita</taxon>
        <taxon>Ichneumonoidea</taxon>
        <taxon>Braconidae</taxon>
        <taxon>Microgastrinae</taxon>
        <taxon>Cotesia</taxon>
    </lineage>
</organism>
<evidence type="ECO:0000313" key="4">
    <source>
        <dbReference type="Proteomes" id="UP000826195"/>
    </source>
</evidence>
<dbReference type="Gene3D" id="3.20.20.190">
    <property type="entry name" value="Phosphatidylinositol (PI) phosphodiesterase"/>
    <property type="match status" value="1"/>
</dbReference>
<feature type="chain" id="PRO_5043764891" evidence="2">
    <location>
        <begin position="22"/>
        <end position="501"/>
    </location>
</feature>
<dbReference type="PANTHER" id="PTHR13593:SF113">
    <property type="entry name" value="SI:DKEY-266F7.9"/>
    <property type="match status" value="1"/>
</dbReference>
<dbReference type="AlphaFoldDB" id="A0AAV7IB07"/>
<name>A0AAV7IB07_COTGL</name>
<gene>
    <name evidence="3" type="ORF">KQX54_003219</name>
</gene>
<dbReference type="PANTHER" id="PTHR13593">
    <property type="match status" value="1"/>
</dbReference>
<dbReference type="Pfam" id="PF26146">
    <property type="entry name" value="PI-PLC_X"/>
    <property type="match status" value="1"/>
</dbReference>
<feature type="region of interest" description="Disordered" evidence="1">
    <location>
        <begin position="477"/>
        <end position="501"/>
    </location>
</feature>
<dbReference type="Proteomes" id="UP000826195">
    <property type="component" value="Unassembled WGS sequence"/>
</dbReference>
<dbReference type="GO" id="GO:0006629">
    <property type="term" value="P:lipid metabolic process"/>
    <property type="evidence" value="ECO:0007669"/>
    <property type="project" value="InterPro"/>
</dbReference>
<keyword evidence="4" id="KW-1185">Reference proteome</keyword>
<evidence type="ECO:0000256" key="1">
    <source>
        <dbReference type="SAM" id="MobiDB-lite"/>
    </source>
</evidence>
<protein>
    <submittedName>
        <fullName evidence="3">Uncharacterized protein</fullName>
    </submittedName>
</protein>
<reference evidence="3 4" key="1">
    <citation type="journal article" date="2021" name="J. Hered.">
        <title>A chromosome-level genome assembly of the parasitoid wasp, Cotesia glomerata (Hymenoptera: Braconidae).</title>
        <authorList>
            <person name="Pinto B.J."/>
            <person name="Weis J.J."/>
            <person name="Gamble T."/>
            <person name="Ode P.J."/>
            <person name="Paul R."/>
            <person name="Zaspel J.M."/>
        </authorList>
    </citation>
    <scope>NUCLEOTIDE SEQUENCE [LARGE SCALE GENOMIC DNA]</scope>
    <source>
        <strain evidence="3">CgM1</strain>
    </source>
</reference>
<dbReference type="InterPro" id="IPR017946">
    <property type="entry name" value="PLC-like_Pdiesterase_TIM-brl"/>
</dbReference>
<comment type="caution">
    <text evidence="3">The sequence shown here is derived from an EMBL/GenBank/DDBJ whole genome shotgun (WGS) entry which is preliminary data.</text>
</comment>
<feature type="signal peptide" evidence="2">
    <location>
        <begin position="1"/>
        <end position="21"/>
    </location>
</feature>
<evidence type="ECO:0000256" key="2">
    <source>
        <dbReference type="SAM" id="SignalP"/>
    </source>
</evidence>